<dbReference type="SUPFAM" id="SSF52172">
    <property type="entry name" value="CheY-like"/>
    <property type="match status" value="1"/>
</dbReference>
<evidence type="ECO:0000259" key="9">
    <source>
        <dbReference type="PROSITE" id="PS50110"/>
    </source>
</evidence>
<dbReference type="STRING" id="4432.A0A1U7ZVW5"/>
<dbReference type="PROSITE" id="PS51017">
    <property type="entry name" value="CCT"/>
    <property type="match status" value="1"/>
</dbReference>
<comment type="subcellular location">
    <subcellularLocation>
        <location evidence="1 7">Nucleus</location>
    </subcellularLocation>
</comment>
<dbReference type="eggNOG" id="KOG1601">
    <property type="taxonomic scope" value="Eukaryota"/>
</dbReference>
<accession>A0A1U7ZVW5</accession>
<proteinExistence type="inferred from homology"/>
<keyword evidence="3" id="KW-0902">Two-component regulatory system</keyword>
<evidence type="ECO:0000256" key="1">
    <source>
        <dbReference type="ARBA" id="ARBA00004123"/>
    </source>
</evidence>
<dbReference type="PANTHER" id="PTHR43874">
    <property type="entry name" value="TWO-COMPONENT RESPONSE REGULATOR"/>
    <property type="match status" value="1"/>
</dbReference>
<dbReference type="InParanoid" id="A0A1U7ZVW5"/>
<feature type="compositionally biased region" description="Basic and acidic residues" evidence="8">
    <location>
        <begin position="532"/>
        <end position="546"/>
    </location>
</feature>
<dbReference type="GO" id="GO:0005634">
    <property type="term" value="C:nucleus"/>
    <property type="evidence" value="ECO:0007669"/>
    <property type="project" value="UniProtKB-SubCell"/>
</dbReference>
<organism evidence="11 12">
    <name type="scientific">Nelumbo nucifera</name>
    <name type="common">Sacred lotus</name>
    <dbReference type="NCBI Taxonomy" id="4432"/>
    <lineage>
        <taxon>Eukaryota</taxon>
        <taxon>Viridiplantae</taxon>
        <taxon>Streptophyta</taxon>
        <taxon>Embryophyta</taxon>
        <taxon>Tracheophyta</taxon>
        <taxon>Spermatophyta</taxon>
        <taxon>Magnoliopsida</taxon>
        <taxon>Proteales</taxon>
        <taxon>Nelumbonaceae</taxon>
        <taxon>Nelumbo</taxon>
    </lineage>
</organism>
<dbReference type="PANTHER" id="PTHR43874:SF1">
    <property type="entry name" value="TWO-COMPONENT RESPONSE REGULATOR-LIKE APRR1"/>
    <property type="match status" value="1"/>
</dbReference>
<evidence type="ECO:0000313" key="12">
    <source>
        <dbReference type="RefSeq" id="XP_010253189.1"/>
    </source>
</evidence>
<evidence type="ECO:0000256" key="2">
    <source>
        <dbReference type="ARBA" id="ARBA00010330"/>
    </source>
</evidence>
<dbReference type="GO" id="GO:0000160">
    <property type="term" value="P:phosphorelay signal transduction system"/>
    <property type="evidence" value="ECO:0007669"/>
    <property type="project" value="UniProtKB-KW"/>
</dbReference>
<keyword evidence="5 7" id="KW-0539">Nucleus</keyword>
<dbReference type="RefSeq" id="XP_010253189.1">
    <property type="nucleotide sequence ID" value="XM_010254887.2"/>
</dbReference>
<dbReference type="OrthoDB" id="60033at2759"/>
<dbReference type="InterPro" id="IPR045279">
    <property type="entry name" value="ARR-like"/>
</dbReference>
<feature type="compositionally biased region" description="Acidic residues" evidence="8">
    <location>
        <begin position="519"/>
        <end position="531"/>
    </location>
</feature>
<dbReference type="GeneID" id="104594554"/>
<dbReference type="GO" id="GO:0009736">
    <property type="term" value="P:cytokinin-activated signaling pathway"/>
    <property type="evidence" value="ECO:0007669"/>
    <property type="project" value="InterPro"/>
</dbReference>
<dbReference type="FunCoup" id="A0A1U7ZVW5">
    <property type="interactions" value="167"/>
</dbReference>
<evidence type="ECO:0000259" key="10">
    <source>
        <dbReference type="PROSITE" id="PS51017"/>
    </source>
</evidence>
<keyword evidence="4" id="KW-0090">Biological rhythms</keyword>
<dbReference type="OMA" id="NQHEYES"/>
<name>A0A1U7ZVW5_NELNU</name>
<comment type="caution">
    <text evidence="6">Lacks conserved residue(s) required for the propagation of feature annotation.</text>
</comment>
<reference evidence="12" key="1">
    <citation type="submission" date="2025-08" db="UniProtKB">
        <authorList>
            <consortium name="RefSeq"/>
        </authorList>
    </citation>
    <scope>IDENTIFICATION</scope>
</reference>
<sequence length="546" mass="61543">MDCQEDDILNKGDGSNNINKNPFLDRSKVRILLCDNDAKNSEEVFALLCKCSYQVTKVRSPRQVIDALNAEGPDIDIILSEVDLPISKGLKMLKYIMRNNELRHIPIIMMSAQDEVSIVIKCLRLGAADYLVKPLRTNELLNLWTHMWRRRHMLGLVEKNILNCDFDLVGSDPSDANTNSTTLFSDDTDDKSKKNTLMEIGISKNQECDTNVPASEEPLLKISSECQPGVLGITNGQIGKISSCPKKSELKVGESSAFFTYVKSSLPSNNSQKVGPIDDNAAQSVYSSRDKLPFWCKEASDDAQRCENREGWENSSRGFSRQSSDNGLDSTSAERSCTPLNLREEEHSMLFLRPSNESQVDVSGIPLQTPSYYLSGMMNQVIMPSSGQLYPQNLQDLPKHSPMLPQYSHLPQCPHLPVMASFPYYPVSVCLQPDQMPTSHIWQSMGSSSSTEVKTGRFERREAALIKFRQKRKDRCFDKKIRYVNRKRLAERRPRVRGQFVRQVNGVDVDPSAQPATTDDYDEDEEDEDDEHVSRDSSPEDHVSGS</sequence>
<dbReference type="InterPro" id="IPR010402">
    <property type="entry name" value="CCT_domain"/>
</dbReference>
<gene>
    <name evidence="12" type="primary">LOC104594554</name>
</gene>
<evidence type="ECO:0000256" key="8">
    <source>
        <dbReference type="SAM" id="MobiDB-lite"/>
    </source>
</evidence>
<dbReference type="InterPro" id="IPR001789">
    <property type="entry name" value="Sig_transdc_resp-reg_receiver"/>
</dbReference>
<feature type="compositionally biased region" description="Polar residues" evidence="8">
    <location>
        <begin position="313"/>
        <end position="336"/>
    </location>
</feature>
<dbReference type="GO" id="GO:0048511">
    <property type="term" value="P:rhythmic process"/>
    <property type="evidence" value="ECO:0007669"/>
    <property type="project" value="UniProtKB-KW"/>
</dbReference>
<dbReference type="Gene3D" id="3.40.50.2300">
    <property type="match status" value="1"/>
</dbReference>
<protein>
    <submittedName>
        <fullName evidence="12">Two-component response regulator-like PRR1</fullName>
    </submittedName>
</protein>
<feature type="domain" description="CCT" evidence="10">
    <location>
        <begin position="461"/>
        <end position="503"/>
    </location>
</feature>
<evidence type="ECO:0000256" key="5">
    <source>
        <dbReference type="ARBA" id="ARBA00023242"/>
    </source>
</evidence>
<dbReference type="PROSITE" id="PS50110">
    <property type="entry name" value="RESPONSE_REGULATORY"/>
    <property type="match status" value="1"/>
</dbReference>
<keyword evidence="11" id="KW-1185">Reference proteome</keyword>
<evidence type="ECO:0000313" key="11">
    <source>
        <dbReference type="Proteomes" id="UP000189703"/>
    </source>
</evidence>
<dbReference type="InterPro" id="IPR011006">
    <property type="entry name" value="CheY-like_superfamily"/>
</dbReference>
<comment type="similarity">
    <text evidence="2">Belongs to the ARR-like family.</text>
</comment>
<feature type="region of interest" description="Disordered" evidence="8">
    <location>
        <begin position="307"/>
        <end position="336"/>
    </location>
</feature>
<dbReference type="Pfam" id="PF00072">
    <property type="entry name" value="Response_reg"/>
    <property type="match status" value="1"/>
</dbReference>
<feature type="region of interest" description="Disordered" evidence="8">
    <location>
        <begin position="500"/>
        <end position="546"/>
    </location>
</feature>
<feature type="domain" description="Response regulatory" evidence="9">
    <location>
        <begin position="30"/>
        <end position="148"/>
    </location>
</feature>
<evidence type="ECO:0000256" key="6">
    <source>
        <dbReference type="PROSITE-ProRule" id="PRU00169"/>
    </source>
</evidence>
<evidence type="ECO:0000256" key="7">
    <source>
        <dbReference type="PROSITE-ProRule" id="PRU00357"/>
    </source>
</evidence>
<dbReference type="Pfam" id="PF06203">
    <property type="entry name" value="CCT"/>
    <property type="match status" value="1"/>
</dbReference>
<evidence type="ECO:0000256" key="4">
    <source>
        <dbReference type="ARBA" id="ARBA00023108"/>
    </source>
</evidence>
<dbReference type="AlphaFoldDB" id="A0A1U7ZVW5"/>
<dbReference type="KEGG" id="nnu:104594554"/>
<evidence type="ECO:0000256" key="3">
    <source>
        <dbReference type="ARBA" id="ARBA00023012"/>
    </source>
</evidence>
<dbReference type="Proteomes" id="UP000189703">
    <property type="component" value="Unplaced"/>
</dbReference>
<dbReference type="SMART" id="SM00448">
    <property type="entry name" value="REC"/>
    <property type="match status" value="1"/>
</dbReference>